<reference evidence="1" key="1">
    <citation type="submission" date="2020-05" db="EMBL/GenBank/DDBJ databases">
        <title>WGS assembly of Panicum virgatum.</title>
        <authorList>
            <person name="Lovell J.T."/>
            <person name="Jenkins J."/>
            <person name="Shu S."/>
            <person name="Juenger T.E."/>
            <person name="Schmutz J."/>
        </authorList>
    </citation>
    <scope>NUCLEOTIDE SEQUENCE</scope>
    <source>
        <strain evidence="1">AP13</strain>
    </source>
</reference>
<accession>A0A8T0W8C8</accession>
<dbReference type="Proteomes" id="UP000823388">
    <property type="component" value="Chromosome 2K"/>
</dbReference>
<name>A0A8T0W8C8_PANVG</name>
<comment type="caution">
    <text evidence="1">The sequence shown here is derived from an EMBL/GenBank/DDBJ whole genome shotgun (WGS) entry which is preliminary data.</text>
</comment>
<dbReference type="EMBL" id="CM029039">
    <property type="protein sequence ID" value="KAG2640893.1"/>
    <property type="molecule type" value="Genomic_DNA"/>
</dbReference>
<sequence length="174" mass="19349">MVLIHAGIQKHHFDVQLPKTTTVLGVPQLPSVVFLLFLMCSLDHDVAAFRANGGDHKSSAGNSTRPRPKQEEKYVENLLDFVKASFASSGHDVGILTRGHQWECQFCHVDSPVSCPVLRPQKRVYCLFNHPNELRPLFGSLQLPLCFPKLEHSTEAVKVGCCLERAMALCESSL</sequence>
<keyword evidence="2" id="KW-1185">Reference proteome</keyword>
<evidence type="ECO:0000313" key="2">
    <source>
        <dbReference type="Proteomes" id="UP000823388"/>
    </source>
</evidence>
<gene>
    <name evidence="1" type="ORF">PVAP13_2KG126516</name>
</gene>
<protein>
    <submittedName>
        <fullName evidence="1">Uncharacterized protein</fullName>
    </submittedName>
</protein>
<evidence type="ECO:0000313" key="1">
    <source>
        <dbReference type="EMBL" id="KAG2640893.1"/>
    </source>
</evidence>
<organism evidence="1 2">
    <name type="scientific">Panicum virgatum</name>
    <name type="common">Blackwell switchgrass</name>
    <dbReference type="NCBI Taxonomy" id="38727"/>
    <lineage>
        <taxon>Eukaryota</taxon>
        <taxon>Viridiplantae</taxon>
        <taxon>Streptophyta</taxon>
        <taxon>Embryophyta</taxon>
        <taxon>Tracheophyta</taxon>
        <taxon>Spermatophyta</taxon>
        <taxon>Magnoliopsida</taxon>
        <taxon>Liliopsida</taxon>
        <taxon>Poales</taxon>
        <taxon>Poaceae</taxon>
        <taxon>PACMAD clade</taxon>
        <taxon>Panicoideae</taxon>
        <taxon>Panicodae</taxon>
        <taxon>Paniceae</taxon>
        <taxon>Panicinae</taxon>
        <taxon>Panicum</taxon>
        <taxon>Panicum sect. Hiantes</taxon>
    </lineage>
</organism>
<dbReference type="AlphaFoldDB" id="A0A8T0W8C8"/>
<proteinExistence type="predicted"/>